<keyword evidence="1" id="KW-0812">Transmembrane</keyword>
<gene>
    <name evidence="2" type="ORF">LVJ94_35045</name>
</gene>
<accession>A0ABZ2KTT4</accession>
<feature type="transmembrane region" description="Helical" evidence="1">
    <location>
        <begin position="205"/>
        <end position="228"/>
    </location>
</feature>
<name>A0ABZ2KTT4_9BACT</name>
<organism evidence="2 3">
    <name type="scientific">Pendulispora rubella</name>
    <dbReference type="NCBI Taxonomy" id="2741070"/>
    <lineage>
        <taxon>Bacteria</taxon>
        <taxon>Pseudomonadati</taxon>
        <taxon>Myxococcota</taxon>
        <taxon>Myxococcia</taxon>
        <taxon>Myxococcales</taxon>
        <taxon>Sorangiineae</taxon>
        <taxon>Pendulisporaceae</taxon>
        <taxon>Pendulispora</taxon>
    </lineage>
</organism>
<protein>
    <recommendedName>
        <fullName evidence="4">Tetratricopeptide repeat protein</fullName>
    </recommendedName>
</protein>
<evidence type="ECO:0000313" key="2">
    <source>
        <dbReference type="EMBL" id="WXB02119.1"/>
    </source>
</evidence>
<keyword evidence="1" id="KW-0472">Membrane</keyword>
<evidence type="ECO:0000256" key="1">
    <source>
        <dbReference type="SAM" id="Phobius"/>
    </source>
</evidence>
<sequence>MLAILSVSSAAVGQSRNAPEYDEGIRLFDAGNYGDAADKFAAALAAKGEAKSLWSLSLAEVRAERPLRALEHLRQYQRRPDAKPENVRRAERLIAELQSRVGHLRIIAPDGAVISVDEKVVGTAPLIAPLDVTPNEEHSIDAQLGAKIGDAKRVAAPGEELIVNLVLREVPAAAAIQPPSVTREPALAPAPKPPERVELQASSPALFHTLVITTFVSSFALGGVGAYLYMCHPDCGDHRVLGGALLGTGVAMHIGGYVLYAAWPRRPHVVTESRLGIAPSALPGGAGVTVVGAF</sequence>
<dbReference type="RefSeq" id="WP_394831744.1">
    <property type="nucleotide sequence ID" value="NZ_CP089929.1"/>
</dbReference>
<proteinExistence type="predicted"/>
<feature type="transmembrane region" description="Helical" evidence="1">
    <location>
        <begin position="240"/>
        <end position="263"/>
    </location>
</feature>
<keyword evidence="3" id="KW-1185">Reference proteome</keyword>
<dbReference type="Proteomes" id="UP001374803">
    <property type="component" value="Chromosome"/>
</dbReference>
<reference evidence="2" key="1">
    <citation type="submission" date="2021-12" db="EMBL/GenBank/DDBJ databases">
        <title>Discovery of the Pendulisporaceae a myxobacterial family with distinct sporulation behavior and unique specialized metabolism.</title>
        <authorList>
            <person name="Garcia R."/>
            <person name="Popoff A."/>
            <person name="Bader C.D."/>
            <person name="Loehr J."/>
            <person name="Walesch S."/>
            <person name="Walt C."/>
            <person name="Boldt J."/>
            <person name="Bunk B."/>
            <person name="Haeckl F.J.F.P.J."/>
            <person name="Gunesch A.P."/>
            <person name="Birkelbach J."/>
            <person name="Nuebel U."/>
            <person name="Pietschmann T."/>
            <person name="Bach T."/>
            <person name="Mueller R."/>
        </authorList>
    </citation>
    <scope>NUCLEOTIDE SEQUENCE</scope>
    <source>
        <strain evidence="2">MSr11367</strain>
    </source>
</reference>
<keyword evidence="1" id="KW-1133">Transmembrane helix</keyword>
<dbReference type="EMBL" id="CP089983">
    <property type="protein sequence ID" value="WXB02119.1"/>
    <property type="molecule type" value="Genomic_DNA"/>
</dbReference>
<evidence type="ECO:0008006" key="4">
    <source>
        <dbReference type="Google" id="ProtNLM"/>
    </source>
</evidence>
<evidence type="ECO:0000313" key="3">
    <source>
        <dbReference type="Proteomes" id="UP001374803"/>
    </source>
</evidence>